<dbReference type="EMBL" id="JAQQWM010000006">
    <property type="protein sequence ID" value="KAK8060751.1"/>
    <property type="molecule type" value="Genomic_DNA"/>
</dbReference>
<accession>A0ABR1UPA3</accession>
<dbReference type="Proteomes" id="UP001446871">
    <property type="component" value="Unassembled WGS sequence"/>
</dbReference>
<feature type="compositionally biased region" description="Low complexity" evidence="1">
    <location>
        <begin position="190"/>
        <end position="225"/>
    </location>
</feature>
<keyword evidence="4" id="KW-1185">Reference proteome</keyword>
<name>A0ABR1UPA3_9PEZI</name>
<evidence type="ECO:0000256" key="2">
    <source>
        <dbReference type="SAM" id="SignalP"/>
    </source>
</evidence>
<feature type="signal peptide" evidence="2">
    <location>
        <begin position="1"/>
        <end position="17"/>
    </location>
</feature>
<sequence length="253" mass="26830">MKFTTIAASALLPLAWAGDDFDTRKGGHLKWKITNFTAAIGDAYGKPYCSYDMMLFASDNPEFGSGAENGCYSDTGELTGCHEPWDAGAYSMSTDAFPENNTMIITVKSKRAMATWTFPIDDMTKWDHPAKGETIWEGVTTAWAYTRNGGEMVAETRDLEVNQADPDWLVPTGIEWDMASATASGIATATKAPPSKTAMASVTASPTDATTSEPSSAAASSASAKPSDEHSAATRQSAFAGLVFVVGLMALAF</sequence>
<evidence type="ECO:0000313" key="3">
    <source>
        <dbReference type="EMBL" id="KAK8060751.1"/>
    </source>
</evidence>
<evidence type="ECO:0000256" key="1">
    <source>
        <dbReference type="SAM" id="MobiDB-lite"/>
    </source>
</evidence>
<comment type="caution">
    <text evidence="3">The sequence shown here is derived from an EMBL/GenBank/DDBJ whole genome shotgun (WGS) entry which is preliminary data.</text>
</comment>
<reference evidence="3 4" key="1">
    <citation type="submission" date="2023-01" db="EMBL/GenBank/DDBJ databases">
        <title>Analysis of 21 Apiospora genomes using comparative genomics revels a genus with tremendous synthesis potential of carbohydrate active enzymes and secondary metabolites.</title>
        <authorList>
            <person name="Sorensen T."/>
        </authorList>
    </citation>
    <scope>NUCLEOTIDE SEQUENCE [LARGE SCALE GENOMIC DNA]</scope>
    <source>
        <strain evidence="3 4">CBS 83171</strain>
    </source>
</reference>
<keyword evidence="2" id="KW-0732">Signal</keyword>
<feature type="region of interest" description="Disordered" evidence="1">
    <location>
        <begin position="190"/>
        <end position="229"/>
    </location>
</feature>
<evidence type="ECO:0000313" key="4">
    <source>
        <dbReference type="Proteomes" id="UP001446871"/>
    </source>
</evidence>
<feature type="chain" id="PRO_5046301990" evidence="2">
    <location>
        <begin position="18"/>
        <end position="253"/>
    </location>
</feature>
<organism evidence="3 4">
    <name type="scientific">Apiospora saccharicola</name>
    <dbReference type="NCBI Taxonomy" id="335842"/>
    <lineage>
        <taxon>Eukaryota</taxon>
        <taxon>Fungi</taxon>
        <taxon>Dikarya</taxon>
        <taxon>Ascomycota</taxon>
        <taxon>Pezizomycotina</taxon>
        <taxon>Sordariomycetes</taxon>
        <taxon>Xylariomycetidae</taxon>
        <taxon>Amphisphaeriales</taxon>
        <taxon>Apiosporaceae</taxon>
        <taxon>Apiospora</taxon>
    </lineage>
</organism>
<proteinExistence type="predicted"/>
<protein>
    <submittedName>
        <fullName evidence="3">Uncharacterized protein</fullName>
    </submittedName>
</protein>
<gene>
    <name evidence="3" type="ORF">PG996_010681</name>
</gene>